<dbReference type="EMBL" id="KN824280">
    <property type="protein sequence ID" value="KIM32305.1"/>
    <property type="molecule type" value="Genomic_DNA"/>
</dbReference>
<sequence length="62" mass="6706">MDPVLQPPLRIAVSSSESISSKNTAQVLSSFLGEYQARDGDAAVNAQMQRLIAALEEESKQK</sequence>
<dbReference type="Proteomes" id="UP000054097">
    <property type="component" value="Unassembled WGS sequence"/>
</dbReference>
<protein>
    <submittedName>
        <fullName evidence="1">Uncharacterized protein</fullName>
    </submittedName>
</protein>
<dbReference type="AlphaFoldDB" id="A0A0C3B642"/>
<dbReference type="OrthoDB" id="3017409at2759"/>
<evidence type="ECO:0000313" key="2">
    <source>
        <dbReference type="Proteomes" id="UP000054097"/>
    </source>
</evidence>
<gene>
    <name evidence="1" type="ORF">M408DRAFT_216541</name>
</gene>
<organism evidence="1 2">
    <name type="scientific">Serendipita vermifera MAFF 305830</name>
    <dbReference type="NCBI Taxonomy" id="933852"/>
    <lineage>
        <taxon>Eukaryota</taxon>
        <taxon>Fungi</taxon>
        <taxon>Dikarya</taxon>
        <taxon>Basidiomycota</taxon>
        <taxon>Agaricomycotina</taxon>
        <taxon>Agaricomycetes</taxon>
        <taxon>Sebacinales</taxon>
        <taxon>Serendipitaceae</taxon>
        <taxon>Serendipita</taxon>
    </lineage>
</organism>
<name>A0A0C3B642_SERVB</name>
<reference evidence="2" key="2">
    <citation type="submission" date="2015-01" db="EMBL/GenBank/DDBJ databases">
        <title>Evolutionary Origins and Diversification of the Mycorrhizal Mutualists.</title>
        <authorList>
            <consortium name="DOE Joint Genome Institute"/>
            <consortium name="Mycorrhizal Genomics Consortium"/>
            <person name="Kohler A."/>
            <person name="Kuo A."/>
            <person name="Nagy L.G."/>
            <person name="Floudas D."/>
            <person name="Copeland A."/>
            <person name="Barry K.W."/>
            <person name="Cichocki N."/>
            <person name="Veneault-Fourrey C."/>
            <person name="LaButti K."/>
            <person name="Lindquist E.A."/>
            <person name="Lipzen A."/>
            <person name="Lundell T."/>
            <person name="Morin E."/>
            <person name="Murat C."/>
            <person name="Riley R."/>
            <person name="Ohm R."/>
            <person name="Sun H."/>
            <person name="Tunlid A."/>
            <person name="Henrissat B."/>
            <person name="Grigoriev I.V."/>
            <person name="Hibbett D.S."/>
            <person name="Martin F."/>
        </authorList>
    </citation>
    <scope>NUCLEOTIDE SEQUENCE [LARGE SCALE GENOMIC DNA]</scope>
    <source>
        <strain evidence="2">MAFF 305830</strain>
    </source>
</reference>
<proteinExistence type="predicted"/>
<evidence type="ECO:0000313" key="1">
    <source>
        <dbReference type="EMBL" id="KIM32305.1"/>
    </source>
</evidence>
<keyword evidence="2" id="KW-1185">Reference proteome</keyword>
<reference evidence="1 2" key="1">
    <citation type="submission" date="2014-04" db="EMBL/GenBank/DDBJ databases">
        <authorList>
            <consortium name="DOE Joint Genome Institute"/>
            <person name="Kuo A."/>
            <person name="Zuccaro A."/>
            <person name="Kohler A."/>
            <person name="Nagy L.G."/>
            <person name="Floudas D."/>
            <person name="Copeland A."/>
            <person name="Barry K.W."/>
            <person name="Cichocki N."/>
            <person name="Veneault-Fourrey C."/>
            <person name="LaButti K."/>
            <person name="Lindquist E.A."/>
            <person name="Lipzen A."/>
            <person name="Lundell T."/>
            <person name="Morin E."/>
            <person name="Murat C."/>
            <person name="Sun H."/>
            <person name="Tunlid A."/>
            <person name="Henrissat B."/>
            <person name="Grigoriev I.V."/>
            <person name="Hibbett D.S."/>
            <person name="Martin F."/>
            <person name="Nordberg H.P."/>
            <person name="Cantor M.N."/>
            <person name="Hua S.X."/>
        </authorList>
    </citation>
    <scope>NUCLEOTIDE SEQUENCE [LARGE SCALE GENOMIC DNA]</scope>
    <source>
        <strain evidence="1 2">MAFF 305830</strain>
    </source>
</reference>
<accession>A0A0C3B642</accession>
<dbReference type="HOGENOM" id="CLU_184662_0_0_1"/>